<comment type="function">
    <text evidence="7">Converts 2C-methyl-D-erythritol 2,4-cyclodiphosphate (ME-2,4cPP) into 1-hydroxy-2-methyl-2-(E)-butenyl 4-diphosphate.</text>
</comment>
<feature type="domain" description="IspG TIM-barrel" evidence="8">
    <location>
        <begin position="14"/>
        <end position="252"/>
    </location>
</feature>
<keyword evidence="4 7" id="KW-0408">Iron</keyword>
<dbReference type="SUPFAM" id="SSF51717">
    <property type="entry name" value="Dihydropteroate synthetase-like"/>
    <property type="match status" value="1"/>
</dbReference>
<dbReference type="Pfam" id="PF26540">
    <property type="entry name" value="GcpE_C"/>
    <property type="match status" value="1"/>
</dbReference>
<evidence type="ECO:0000256" key="3">
    <source>
        <dbReference type="ARBA" id="ARBA00023002"/>
    </source>
</evidence>
<evidence type="ECO:0000256" key="4">
    <source>
        <dbReference type="ARBA" id="ARBA00023004"/>
    </source>
</evidence>
<evidence type="ECO:0000256" key="2">
    <source>
        <dbReference type="ARBA" id="ARBA00022723"/>
    </source>
</evidence>
<dbReference type="AlphaFoldDB" id="A0A650EN28"/>
<feature type="binding site" evidence="7">
    <location>
        <position position="313"/>
    </location>
    <ligand>
        <name>[4Fe-4S] cluster</name>
        <dbReference type="ChEBI" id="CHEBI:49883"/>
    </ligand>
</feature>
<dbReference type="EC" id="1.17.7.3" evidence="7"/>
<dbReference type="InterPro" id="IPR011005">
    <property type="entry name" value="Dihydropteroate_synth-like_sf"/>
</dbReference>
<dbReference type="SUPFAM" id="SSF56014">
    <property type="entry name" value="Nitrite and sulphite reductase 4Fe-4S domain-like"/>
    <property type="match status" value="1"/>
</dbReference>
<feature type="binding site" evidence="7">
    <location>
        <position position="271"/>
    </location>
    <ligand>
        <name>[4Fe-4S] cluster</name>
        <dbReference type="ChEBI" id="CHEBI:49883"/>
    </ligand>
</feature>
<reference evidence="10" key="1">
    <citation type="journal article" date="2020" name="J. ISSAAS">
        <title>Lactobacilli and other gastrointestinal microbiota of Peromyscus leucopus, reservoir host for agents of Lyme disease and other zoonoses in North America.</title>
        <authorList>
            <person name="Milovic A."/>
            <person name="Bassam K."/>
            <person name="Shao H."/>
            <person name="Chatzistamou I."/>
            <person name="Tufts D.M."/>
            <person name="Diuk-Wasser M."/>
            <person name="Barbour A.G."/>
        </authorList>
    </citation>
    <scope>NUCLEOTIDE SEQUENCE</scope>
    <source>
        <strain evidence="10">LL40</strain>
    </source>
</reference>
<dbReference type="HAMAP" id="MF_00159">
    <property type="entry name" value="IspG"/>
    <property type="match status" value="1"/>
</dbReference>
<comment type="similarity">
    <text evidence="7">Belongs to the IspG family.</text>
</comment>
<dbReference type="InterPro" id="IPR004588">
    <property type="entry name" value="IspG_bac-typ"/>
</dbReference>
<dbReference type="PIRSF" id="PIRSF004640">
    <property type="entry name" value="IspG"/>
    <property type="match status" value="1"/>
</dbReference>
<feature type="binding site" evidence="7">
    <location>
        <position position="274"/>
    </location>
    <ligand>
        <name>[4Fe-4S] cluster</name>
        <dbReference type="ChEBI" id="CHEBI:49883"/>
    </ligand>
</feature>
<dbReference type="GO" id="GO:0019288">
    <property type="term" value="P:isopentenyl diphosphate biosynthetic process, methylerythritol 4-phosphate pathway"/>
    <property type="evidence" value="ECO:0007669"/>
    <property type="project" value="UniProtKB-UniRule"/>
</dbReference>
<dbReference type="GO" id="GO:0005506">
    <property type="term" value="F:iron ion binding"/>
    <property type="evidence" value="ECO:0007669"/>
    <property type="project" value="InterPro"/>
</dbReference>
<comment type="cofactor">
    <cofactor evidence="7">
        <name>[4Fe-4S] cluster</name>
        <dbReference type="ChEBI" id="CHEBI:49883"/>
    </cofactor>
    <text evidence="7">Binds 1 [4Fe-4S] cluster.</text>
</comment>
<dbReference type="EMBL" id="MN577573">
    <property type="protein sequence ID" value="QGT51179.1"/>
    <property type="molecule type" value="Genomic_DNA"/>
</dbReference>
<sequence length="358" mass="37554">MLAVDRIRGGSMKEQVSVGSVLMGGGAEISIQSMANVPTKETERAVEQINALAQAGCEIVRIAIPDEESAKAVGEIRARTNVPLVADIHFDHRLALMCIERGIDKVRINPGNIGSEENAKAVAVAARRAGIPIRIGVNAGSLEKGILNECGGNLPAAMVASAQRHIDILHKYDFEDIVLSLKASDVKTTIAAYRMAREKFCCPLHLGVTEAGTWKAGLVKSSIGIGALLADGIGDTIRVSLTDDPLKEAEAAKLILSALGLRRGGVEVVSCPTCARCKINLIPIAQQVCEAVEGLNINCKVAVMGCVVNGPGEAKDADIGIAGGDGCAVLFKKGEIVGKIPEEQIVEVLLAELQKMKG</sequence>
<dbReference type="GO" id="GO:0051539">
    <property type="term" value="F:4 iron, 4 sulfur cluster binding"/>
    <property type="evidence" value="ECO:0007669"/>
    <property type="project" value="UniProtKB-UniRule"/>
</dbReference>
<evidence type="ECO:0000256" key="5">
    <source>
        <dbReference type="ARBA" id="ARBA00023014"/>
    </source>
</evidence>
<evidence type="ECO:0000256" key="1">
    <source>
        <dbReference type="ARBA" id="ARBA00022485"/>
    </source>
</evidence>
<dbReference type="InterPro" id="IPR058579">
    <property type="entry name" value="IspG_C"/>
</dbReference>
<evidence type="ECO:0000313" key="10">
    <source>
        <dbReference type="EMBL" id="QGT51179.1"/>
    </source>
</evidence>
<feature type="domain" description="IspG C-terminal" evidence="9">
    <location>
        <begin position="267"/>
        <end position="354"/>
    </location>
</feature>
<dbReference type="GO" id="GO:0141197">
    <property type="term" value="F:4-hydroxy-3-methylbut-2-enyl-diphosphate synthase activity (flavodoxin)"/>
    <property type="evidence" value="ECO:0007669"/>
    <property type="project" value="UniProtKB-EC"/>
</dbReference>
<evidence type="ECO:0000259" key="8">
    <source>
        <dbReference type="Pfam" id="PF04551"/>
    </source>
</evidence>
<comment type="pathway">
    <text evidence="7">Isoprenoid biosynthesis; isopentenyl diphosphate biosynthesis via DXP pathway; isopentenyl diphosphate from 1-deoxy-D-xylulose 5-phosphate: step 5/6.</text>
</comment>
<dbReference type="GO" id="GO:0046429">
    <property type="term" value="F:4-hydroxy-3-methylbut-2-en-1-yl diphosphate synthase activity (ferredoxin)"/>
    <property type="evidence" value="ECO:0007669"/>
    <property type="project" value="UniProtKB-UniRule"/>
</dbReference>
<name>A0A650EN28_9FIRM</name>
<dbReference type="UniPathway" id="UPA00056">
    <property type="reaction ID" value="UER00096"/>
</dbReference>
<dbReference type="NCBIfam" id="TIGR00612">
    <property type="entry name" value="ispG_gcpE"/>
    <property type="match status" value="1"/>
</dbReference>
<evidence type="ECO:0000256" key="6">
    <source>
        <dbReference type="ARBA" id="ARBA00023229"/>
    </source>
</evidence>
<proteinExistence type="inferred from homology"/>
<evidence type="ECO:0000256" key="7">
    <source>
        <dbReference type="HAMAP-Rule" id="MF_00159"/>
    </source>
</evidence>
<gene>
    <name evidence="7 10" type="primary">ispG</name>
    <name evidence="10" type="ORF">Firmicute1046_2550</name>
</gene>
<evidence type="ECO:0000259" key="9">
    <source>
        <dbReference type="Pfam" id="PF26540"/>
    </source>
</evidence>
<comment type="catalytic activity">
    <reaction evidence="7">
        <text>(2E)-4-hydroxy-3-methylbut-2-enyl diphosphate + oxidized [flavodoxin] + H2O + 2 H(+) = 2-C-methyl-D-erythritol 2,4-cyclic diphosphate + reduced [flavodoxin]</text>
        <dbReference type="Rhea" id="RHEA:43604"/>
        <dbReference type="Rhea" id="RHEA-COMP:10622"/>
        <dbReference type="Rhea" id="RHEA-COMP:10623"/>
        <dbReference type="ChEBI" id="CHEBI:15377"/>
        <dbReference type="ChEBI" id="CHEBI:15378"/>
        <dbReference type="ChEBI" id="CHEBI:57618"/>
        <dbReference type="ChEBI" id="CHEBI:58210"/>
        <dbReference type="ChEBI" id="CHEBI:58483"/>
        <dbReference type="ChEBI" id="CHEBI:128753"/>
        <dbReference type="EC" id="1.17.7.3"/>
    </reaction>
</comment>
<dbReference type="NCBIfam" id="NF001540">
    <property type="entry name" value="PRK00366.1"/>
    <property type="match status" value="1"/>
</dbReference>
<dbReference type="Pfam" id="PF04551">
    <property type="entry name" value="GcpE"/>
    <property type="match status" value="1"/>
</dbReference>
<dbReference type="GO" id="GO:0016114">
    <property type="term" value="P:terpenoid biosynthetic process"/>
    <property type="evidence" value="ECO:0007669"/>
    <property type="project" value="InterPro"/>
</dbReference>
<accession>A0A650EN28</accession>
<keyword evidence="1 7" id="KW-0004">4Fe-4S</keyword>
<dbReference type="InterPro" id="IPR045854">
    <property type="entry name" value="NO2/SO3_Rdtase_4Fe4S_sf"/>
</dbReference>
<dbReference type="InterPro" id="IPR058578">
    <property type="entry name" value="IspG_TIM"/>
</dbReference>
<keyword evidence="2 7" id="KW-0479">Metal-binding</keyword>
<feature type="binding site" evidence="7">
    <location>
        <position position="306"/>
    </location>
    <ligand>
        <name>[4Fe-4S] cluster</name>
        <dbReference type="ChEBI" id="CHEBI:49883"/>
    </ligand>
</feature>
<dbReference type="Gene3D" id="3.30.413.10">
    <property type="entry name" value="Sulfite Reductase Hemoprotein, domain 1"/>
    <property type="match status" value="1"/>
</dbReference>
<dbReference type="PANTHER" id="PTHR30454:SF0">
    <property type="entry name" value="4-HYDROXY-3-METHYLBUT-2-EN-1-YL DIPHOSPHATE SYNTHASE (FERREDOXIN), CHLOROPLASTIC"/>
    <property type="match status" value="1"/>
</dbReference>
<organism evidence="10">
    <name type="scientific">uncultured Bacillota bacterium</name>
    <dbReference type="NCBI Taxonomy" id="344338"/>
    <lineage>
        <taxon>Bacteria</taxon>
        <taxon>Bacillati</taxon>
        <taxon>Bacillota</taxon>
        <taxon>environmental samples</taxon>
    </lineage>
</organism>
<dbReference type="InterPro" id="IPR016425">
    <property type="entry name" value="IspG_bac"/>
</dbReference>
<protein>
    <recommendedName>
        <fullName evidence="7">4-hydroxy-3-methylbut-2-en-1-yl diphosphate synthase (flavodoxin)</fullName>
        <ecNumber evidence="7">1.17.7.3</ecNumber>
    </recommendedName>
    <alternativeName>
        <fullName evidence="7">1-hydroxy-2-methyl-2-(E)-butenyl 4-diphosphate synthase</fullName>
    </alternativeName>
</protein>
<keyword evidence="3 7" id="KW-0560">Oxidoreductase</keyword>
<dbReference type="FunFam" id="3.20.20.20:FF:000001">
    <property type="entry name" value="4-hydroxy-3-methylbut-2-en-1-yl diphosphate synthase (flavodoxin)"/>
    <property type="match status" value="1"/>
</dbReference>
<dbReference type="PANTHER" id="PTHR30454">
    <property type="entry name" value="4-HYDROXY-3-METHYLBUT-2-EN-1-YL DIPHOSPHATE SYNTHASE"/>
    <property type="match status" value="1"/>
</dbReference>
<keyword evidence="6 7" id="KW-0414">Isoprene biosynthesis</keyword>
<keyword evidence="5 7" id="KW-0411">Iron-sulfur</keyword>
<dbReference type="Gene3D" id="3.20.20.20">
    <property type="entry name" value="Dihydropteroate synthase-like"/>
    <property type="match status" value="1"/>
</dbReference>